<keyword evidence="3" id="KW-1185">Reference proteome</keyword>
<feature type="region of interest" description="Disordered" evidence="1">
    <location>
        <begin position="1"/>
        <end position="31"/>
    </location>
</feature>
<accession>A0ABQ4B6N7</accession>
<feature type="compositionally biased region" description="Low complexity" evidence="1">
    <location>
        <begin position="17"/>
        <end position="29"/>
    </location>
</feature>
<comment type="caution">
    <text evidence="2">The sequence shown here is derived from an EMBL/GenBank/DDBJ whole genome shotgun (WGS) entry which is preliminary data.</text>
</comment>
<evidence type="ECO:0000256" key="1">
    <source>
        <dbReference type="SAM" id="MobiDB-lite"/>
    </source>
</evidence>
<dbReference type="EMBL" id="BOMS01000031">
    <property type="protein sequence ID" value="GIE66332.1"/>
    <property type="molecule type" value="Genomic_DNA"/>
</dbReference>
<reference evidence="2 3" key="1">
    <citation type="submission" date="2021-01" db="EMBL/GenBank/DDBJ databases">
        <title>Whole genome shotgun sequence of Actinoplanes palleronii NBRC 14916.</title>
        <authorList>
            <person name="Komaki H."/>
            <person name="Tamura T."/>
        </authorList>
    </citation>
    <scope>NUCLEOTIDE SEQUENCE [LARGE SCALE GENOMIC DNA]</scope>
    <source>
        <strain evidence="2 3">NBRC 14916</strain>
    </source>
</reference>
<name>A0ABQ4B6N7_9ACTN</name>
<gene>
    <name evidence="2" type="ORF">Apa02nite_024400</name>
</gene>
<sequence>MPTTEPGTIADPPSPAPAATASPAIGPPAADNPPGLITCGLLGAAIRDASLMQPGVVRAIADASATADAPVGDAATTLAQAYDIALASHDSGDEPDAIAAVSAAAADMAQVCADSGLDAVN</sequence>
<evidence type="ECO:0000313" key="2">
    <source>
        <dbReference type="EMBL" id="GIE66332.1"/>
    </source>
</evidence>
<organism evidence="2 3">
    <name type="scientific">Actinoplanes palleronii</name>
    <dbReference type="NCBI Taxonomy" id="113570"/>
    <lineage>
        <taxon>Bacteria</taxon>
        <taxon>Bacillati</taxon>
        <taxon>Actinomycetota</taxon>
        <taxon>Actinomycetes</taxon>
        <taxon>Micromonosporales</taxon>
        <taxon>Micromonosporaceae</taxon>
        <taxon>Actinoplanes</taxon>
    </lineage>
</organism>
<evidence type="ECO:0000313" key="3">
    <source>
        <dbReference type="Proteomes" id="UP000624709"/>
    </source>
</evidence>
<proteinExistence type="predicted"/>
<dbReference type="Proteomes" id="UP000624709">
    <property type="component" value="Unassembled WGS sequence"/>
</dbReference>
<protein>
    <submittedName>
        <fullName evidence="2">Uncharacterized protein</fullName>
    </submittedName>
</protein>